<dbReference type="Proteomes" id="UP001597221">
    <property type="component" value="Unassembled WGS sequence"/>
</dbReference>
<protein>
    <submittedName>
        <fullName evidence="1">DUF1572 family protein</fullName>
    </submittedName>
</protein>
<organism evidence="1 2">
    <name type="scientific">Oceanobacillus luteolus</name>
    <dbReference type="NCBI Taxonomy" id="1274358"/>
    <lineage>
        <taxon>Bacteria</taxon>
        <taxon>Bacillati</taxon>
        <taxon>Bacillota</taxon>
        <taxon>Bacilli</taxon>
        <taxon>Bacillales</taxon>
        <taxon>Bacillaceae</taxon>
        <taxon>Oceanobacillus</taxon>
    </lineage>
</organism>
<evidence type="ECO:0000313" key="1">
    <source>
        <dbReference type="EMBL" id="MFD1607307.1"/>
    </source>
</evidence>
<comment type="caution">
    <text evidence="1">The sequence shown here is derived from an EMBL/GenBank/DDBJ whole genome shotgun (WGS) entry which is preliminary data.</text>
</comment>
<dbReference type="Gene3D" id="1.20.120.450">
    <property type="entry name" value="dinb family like domain"/>
    <property type="match status" value="1"/>
</dbReference>
<dbReference type="InterPro" id="IPR011466">
    <property type="entry name" value="DUF1572"/>
</dbReference>
<accession>A0ABW4HQG6</accession>
<keyword evidence="2" id="KW-1185">Reference proteome</keyword>
<evidence type="ECO:0000313" key="2">
    <source>
        <dbReference type="Proteomes" id="UP001597221"/>
    </source>
</evidence>
<dbReference type="RefSeq" id="WP_251513180.1">
    <property type="nucleotide sequence ID" value="NZ_JAMBON010000009.1"/>
</dbReference>
<reference evidence="2" key="1">
    <citation type="journal article" date="2019" name="Int. J. Syst. Evol. Microbiol.">
        <title>The Global Catalogue of Microorganisms (GCM) 10K type strain sequencing project: providing services to taxonomists for standard genome sequencing and annotation.</title>
        <authorList>
            <consortium name="The Broad Institute Genomics Platform"/>
            <consortium name="The Broad Institute Genome Sequencing Center for Infectious Disease"/>
            <person name="Wu L."/>
            <person name="Ma J."/>
        </authorList>
    </citation>
    <scope>NUCLEOTIDE SEQUENCE [LARGE SCALE GENOMIC DNA]</scope>
    <source>
        <strain evidence="2">CGMCC 1.12376</strain>
    </source>
</reference>
<dbReference type="InterPro" id="IPR034660">
    <property type="entry name" value="DinB/YfiT-like"/>
</dbReference>
<dbReference type="Pfam" id="PF07609">
    <property type="entry name" value="DUF1572"/>
    <property type="match status" value="1"/>
</dbReference>
<name>A0ABW4HQG6_9BACI</name>
<sequence>MDVANEYLKVIRKQFLAIKTQGDKTLEQLSDEEFFWRPNENSNNICIIIKHMNGNMKSRWTDFLTTDGEKSDRNRDDEFVDDFQSKRDVLLLWEEGWEILFTTINQLRSDDVLKELTIRGEKHTVIEAIERQIAHYASHVGQIIYIVKYIKNENWKTISIPKRK</sequence>
<dbReference type="SUPFAM" id="SSF109854">
    <property type="entry name" value="DinB/YfiT-like putative metalloenzymes"/>
    <property type="match status" value="1"/>
</dbReference>
<gene>
    <name evidence="1" type="ORF">ACFSBH_06560</name>
</gene>
<dbReference type="EMBL" id="JBHUDE010000034">
    <property type="protein sequence ID" value="MFD1607307.1"/>
    <property type="molecule type" value="Genomic_DNA"/>
</dbReference>
<proteinExistence type="predicted"/>